<dbReference type="Proteomes" id="UP000472274">
    <property type="component" value="Unplaced"/>
</dbReference>
<proteinExistence type="predicted"/>
<reference evidence="2" key="1">
    <citation type="submission" date="2025-08" db="UniProtKB">
        <authorList>
            <consortium name="Ensembl"/>
        </authorList>
    </citation>
    <scope>IDENTIFICATION</scope>
</reference>
<keyword evidence="3" id="KW-1185">Reference proteome</keyword>
<dbReference type="GeneTree" id="ENSGT00940000160596"/>
<dbReference type="InParanoid" id="A0A674J9V7"/>
<protein>
    <submittedName>
        <fullName evidence="2">Uncharacterized protein</fullName>
    </submittedName>
</protein>
<dbReference type="InterPro" id="IPR045206">
    <property type="entry name" value="Maestro_heat-like_prot"/>
</dbReference>
<organism evidence="2 3">
    <name type="scientific">Terrapene triunguis</name>
    <name type="common">Three-toed box turtle</name>
    <dbReference type="NCBI Taxonomy" id="2587831"/>
    <lineage>
        <taxon>Eukaryota</taxon>
        <taxon>Metazoa</taxon>
        <taxon>Chordata</taxon>
        <taxon>Craniata</taxon>
        <taxon>Vertebrata</taxon>
        <taxon>Euteleostomi</taxon>
        <taxon>Archelosauria</taxon>
        <taxon>Testudinata</taxon>
        <taxon>Testudines</taxon>
        <taxon>Cryptodira</taxon>
        <taxon>Durocryptodira</taxon>
        <taxon>Testudinoidea</taxon>
        <taxon>Emydidae</taxon>
        <taxon>Terrapene</taxon>
    </lineage>
</organism>
<dbReference type="AlphaFoldDB" id="A0A674J9V7"/>
<dbReference type="PANTHER" id="PTHR23120:SF18">
    <property type="entry name" value="MAESTRO HEAT-LIKE REPEAT FAMILY MEMBER 8"/>
    <property type="match status" value="1"/>
</dbReference>
<reference evidence="2" key="2">
    <citation type="submission" date="2025-09" db="UniProtKB">
        <authorList>
            <consortium name="Ensembl"/>
        </authorList>
    </citation>
    <scope>IDENTIFICATION</scope>
</reference>
<feature type="region of interest" description="Disordered" evidence="1">
    <location>
        <begin position="1"/>
        <end position="25"/>
    </location>
</feature>
<feature type="compositionally biased region" description="Basic and acidic residues" evidence="1">
    <location>
        <begin position="15"/>
        <end position="25"/>
    </location>
</feature>
<sequence>MDFDQKAGSQPPHTPDAEEKAPLRHLEAKKQCKHERMTVEIQKREKKDAEEVDERATLLFINLFSPILSPMRHYPHPKHAVSAAPAGQEALRDPKSKLGPLSFNLSATCALYEMISVSKSKDATTRLYPQLLMALLVEIHFSLGQMNPSLPDRPTMRGLLALSHAGVLFESSSAVEAIKMLLLCVGCRSEVTVMEKEQGWILLQSPQDHLHGVSLLARAMVHYTCPETIRMLLDLVIPLLDRGDKKHRLTMTASFVELLHYKEAKKLPHPDTLDRLEEWTKHPSPVFRSLGLRGLGILATQPGKVRAQAWLTGKRRGSGGAVRGREVGGSGLGAGLPPPMECPLFESSDMVTLILPHANYPSSIPVPSWRDHSWCCHKGRP</sequence>
<accession>A0A674J9V7</accession>
<dbReference type="GO" id="GO:0005737">
    <property type="term" value="C:cytoplasm"/>
    <property type="evidence" value="ECO:0007669"/>
    <property type="project" value="TreeGrafter"/>
</dbReference>
<evidence type="ECO:0000313" key="3">
    <source>
        <dbReference type="Proteomes" id="UP000472274"/>
    </source>
</evidence>
<name>A0A674J9V7_9SAUR</name>
<dbReference type="PANTHER" id="PTHR23120">
    <property type="entry name" value="MAESTRO-RELATED HEAT DOMAIN-CONTAINING"/>
    <property type="match status" value="1"/>
</dbReference>
<evidence type="ECO:0000313" key="2">
    <source>
        <dbReference type="Ensembl" id="ENSTMTP00000018661.1"/>
    </source>
</evidence>
<evidence type="ECO:0000256" key="1">
    <source>
        <dbReference type="SAM" id="MobiDB-lite"/>
    </source>
</evidence>
<dbReference type="Ensembl" id="ENSTMTT00000019319.1">
    <property type="protein sequence ID" value="ENSTMTP00000018661.1"/>
    <property type="gene ID" value="ENSTMTG00000013692.1"/>
</dbReference>